<keyword evidence="3" id="KW-1185">Reference proteome</keyword>
<feature type="region of interest" description="Disordered" evidence="1">
    <location>
        <begin position="1"/>
        <end position="22"/>
    </location>
</feature>
<comment type="caution">
    <text evidence="2">The sequence shown here is derived from an EMBL/GenBank/DDBJ whole genome shotgun (WGS) entry which is preliminary data.</text>
</comment>
<dbReference type="AlphaFoldDB" id="A0A317ZM78"/>
<sequence>MPKKKIFAQAQPNGDGHQVSYETGGTRRVHHFPKPERVSEPSPHAAGSFHNPEHHHELIERFEAYLKEQS</sequence>
<protein>
    <submittedName>
        <fullName evidence="2">Uncharacterized protein</fullName>
    </submittedName>
</protein>
<proteinExistence type="predicted"/>
<evidence type="ECO:0000313" key="2">
    <source>
        <dbReference type="EMBL" id="PXA05038.1"/>
    </source>
</evidence>
<dbReference type="RefSeq" id="WP_110130039.1">
    <property type="nucleotide sequence ID" value="NZ_QHJQ01000002.1"/>
</dbReference>
<dbReference type="OrthoDB" id="9885031at2"/>
<organism evidence="2 3">
    <name type="scientific">Coraliomargarita sinensis</name>
    <dbReference type="NCBI Taxonomy" id="2174842"/>
    <lineage>
        <taxon>Bacteria</taxon>
        <taxon>Pseudomonadati</taxon>
        <taxon>Verrucomicrobiota</taxon>
        <taxon>Opitutia</taxon>
        <taxon>Puniceicoccales</taxon>
        <taxon>Coraliomargaritaceae</taxon>
        <taxon>Coraliomargarita</taxon>
    </lineage>
</organism>
<evidence type="ECO:0000256" key="1">
    <source>
        <dbReference type="SAM" id="MobiDB-lite"/>
    </source>
</evidence>
<accession>A0A317ZM78</accession>
<name>A0A317ZM78_9BACT</name>
<dbReference type="InParanoid" id="A0A317ZM78"/>
<dbReference type="EMBL" id="QHJQ01000002">
    <property type="protein sequence ID" value="PXA05038.1"/>
    <property type="molecule type" value="Genomic_DNA"/>
</dbReference>
<reference evidence="2 3" key="1">
    <citation type="submission" date="2018-05" db="EMBL/GenBank/DDBJ databases">
        <title>Coraliomargarita sinensis sp. nov., isolated from a marine solar saltern.</title>
        <authorList>
            <person name="Zhou L.Y."/>
        </authorList>
    </citation>
    <scope>NUCLEOTIDE SEQUENCE [LARGE SCALE GENOMIC DNA]</scope>
    <source>
        <strain evidence="2 3">WN38</strain>
    </source>
</reference>
<dbReference type="Proteomes" id="UP000247099">
    <property type="component" value="Unassembled WGS sequence"/>
</dbReference>
<evidence type="ECO:0000313" key="3">
    <source>
        <dbReference type="Proteomes" id="UP000247099"/>
    </source>
</evidence>
<gene>
    <name evidence="2" type="ORF">DDZ13_03480</name>
</gene>